<dbReference type="EMBL" id="BATC01000109">
    <property type="protein sequence ID" value="GAD60676.1"/>
    <property type="molecule type" value="Genomic_DNA"/>
</dbReference>
<comment type="caution">
    <text evidence="2">The sequence shown here is derived from an EMBL/GenBank/DDBJ whole genome shotgun (WGS) entry which is preliminary data.</text>
</comment>
<evidence type="ECO:0000256" key="1">
    <source>
        <dbReference type="SAM" id="MobiDB-lite"/>
    </source>
</evidence>
<name>A0A8E0NE68_9CAUL</name>
<feature type="region of interest" description="Disordered" evidence="1">
    <location>
        <begin position="1"/>
        <end position="46"/>
    </location>
</feature>
<gene>
    <name evidence="2" type="ORF">MBEBAB_2926</name>
</gene>
<dbReference type="AlphaFoldDB" id="A0A8E0NE68"/>
<proteinExistence type="predicted"/>
<sequence length="112" mass="11777">MTGPADPTDPRPDSARPDAPDPRGADPRTAQADRGISPVAGRFGGPRSRWITVAALAAGCAAFLFATWDRGEPKGDPPPDTPARQIVPFEPARRAEAPPLPADRARIPGPRP</sequence>
<dbReference type="RefSeq" id="WP_021698770.1">
    <property type="nucleotide sequence ID" value="NZ_BATC01000109.1"/>
</dbReference>
<evidence type="ECO:0000313" key="3">
    <source>
        <dbReference type="Proteomes" id="UP000016569"/>
    </source>
</evidence>
<accession>A0A8E0NE68</accession>
<dbReference type="Proteomes" id="UP000016569">
    <property type="component" value="Unassembled WGS sequence"/>
</dbReference>
<evidence type="ECO:0000313" key="2">
    <source>
        <dbReference type="EMBL" id="GAD60676.1"/>
    </source>
</evidence>
<keyword evidence="3" id="KW-1185">Reference proteome</keyword>
<feature type="compositionally biased region" description="Basic and acidic residues" evidence="1">
    <location>
        <begin position="8"/>
        <end position="26"/>
    </location>
</feature>
<protein>
    <submittedName>
        <fullName evidence="2">Uncharacterized protein</fullName>
    </submittedName>
</protein>
<organism evidence="2 3">
    <name type="scientific">Brevundimonas abyssalis TAR-001</name>
    <dbReference type="NCBI Taxonomy" id="1391729"/>
    <lineage>
        <taxon>Bacteria</taxon>
        <taxon>Pseudomonadati</taxon>
        <taxon>Pseudomonadota</taxon>
        <taxon>Alphaproteobacteria</taxon>
        <taxon>Caulobacterales</taxon>
        <taxon>Caulobacteraceae</taxon>
        <taxon>Brevundimonas</taxon>
    </lineage>
</organism>
<reference evidence="3" key="1">
    <citation type="journal article" date="2013" name="Genome Announc.">
        <title>Draft Genome Sequence of the Dimorphic Prosthecate Bacterium Brevundimonas abyssalis TAR-001T.</title>
        <authorList>
            <person name="Tsubouchi T."/>
            <person name="Nishi S."/>
            <person name="Usui K."/>
            <person name="Shimane Y."/>
            <person name="Takaki Y."/>
            <person name="Maruyama T."/>
            <person name="Hatada Y."/>
        </authorList>
    </citation>
    <scope>NUCLEOTIDE SEQUENCE [LARGE SCALE GENOMIC DNA]</scope>
    <source>
        <strain evidence="3">TAR-001</strain>
    </source>
</reference>
<feature type="region of interest" description="Disordered" evidence="1">
    <location>
        <begin position="69"/>
        <end position="112"/>
    </location>
</feature>